<evidence type="ECO:0000256" key="1">
    <source>
        <dbReference type="SAM" id="MobiDB-lite"/>
    </source>
</evidence>
<organism evidence="2 3">
    <name type="scientific">Favolaschia claudopus</name>
    <dbReference type="NCBI Taxonomy" id="2862362"/>
    <lineage>
        <taxon>Eukaryota</taxon>
        <taxon>Fungi</taxon>
        <taxon>Dikarya</taxon>
        <taxon>Basidiomycota</taxon>
        <taxon>Agaricomycotina</taxon>
        <taxon>Agaricomycetes</taxon>
        <taxon>Agaricomycetidae</taxon>
        <taxon>Agaricales</taxon>
        <taxon>Marasmiineae</taxon>
        <taxon>Mycenaceae</taxon>
        <taxon>Favolaschia</taxon>
    </lineage>
</organism>
<comment type="caution">
    <text evidence="2">The sequence shown here is derived from an EMBL/GenBank/DDBJ whole genome shotgun (WGS) entry which is preliminary data.</text>
</comment>
<dbReference type="Proteomes" id="UP001362999">
    <property type="component" value="Unassembled WGS sequence"/>
</dbReference>
<evidence type="ECO:0000313" key="3">
    <source>
        <dbReference type="Proteomes" id="UP001362999"/>
    </source>
</evidence>
<dbReference type="EMBL" id="JAWWNJ010000263">
    <property type="protein sequence ID" value="KAK6966620.1"/>
    <property type="molecule type" value="Genomic_DNA"/>
</dbReference>
<proteinExistence type="predicted"/>
<sequence>MISVCCFLNLFVIWRMKDPADFRRIRWGDVYLQRQLYMDGRESNQGFSWERHRSCVRIVRSAKIDGRDFTVATYRGNNAEREWKEDVERYMDIRHESILQLYGTVRRRNMWATVFHCDFVPYEEFLKTYQHCAILTCYIRCCAFASVDGYLASLGYPEPDPDLLINSSNGRLSVDIKAKPLDFWFFSGLSATGKLRSCLRKTSAPSQKISLGIPRFFPLLPCIWGDIYCLGNDNSLEVVATLQPRHRPSDNINKSIFKQRSHFGVDMFNLGYRGTVISGGWRRCQNVRYTSYNTDLFTPWLSQANHIFGRLSVKSMKLGWSGKPSTTSLDGFLFLGPERDFVTGSGAVKWPPPERWWYWSLYPSGIMGRVCICGLREFHEASGFDPESQDTAVKLGEPLYELSSIRSHLLNAQSLVITTPWNFARDSGSGTKNSAASEAYWLDLDKCGVSFSSGQISEDVDTLTTEFNENGEFTGPASTSASFIPLVDPSICPPFDYSMDAGPEDIWRTSTSQTVSAWVESLQNTTWDNQNLCSDSFDTTTPHDRTRYSNAPIRSWPWPWPSRDDPQTDSDEEPSNSRKGPMEDNDSASGAKRAQLEY</sequence>
<keyword evidence="3" id="KW-1185">Reference proteome</keyword>
<accession>A0AAV9YZZ7</accession>
<feature type="compositionally biased region" description="Polar residues" evidence="1">
    <location>
        <begin position="529"/>
        <end position="540"/>
    </location>
</feature>
<name>A0AAV9YZZ7_9AGAR</name>
<protein>
    <submittedName>
        <fullName evidence="2">Uncharacterized protein</fullName>
    </submittedName>
</protein>
<dbReference type="AlphaFoldDB" id="A0AAV9YZZ7"/>
<gene>
    <name evidence="2" type="ORF">R3P38DRAFT_3153577</name>
</gene>
<feature type="region of interest" description="Disordered" evidence="1">
    <location>
        <begin position="529"/>
        <end position="598"/>
    </location>
</feature>
<reference evidence="2 3" key="1">
    <citation type="journal article" date="2024" name="J Genomics">
        <title>Draft genome sequencing and assembly of Favolaschia claudopus CIRM-BRFM 2984 isolated from oak limbs.</title>
        <authorList>
            <person name="Navarro D."/>
            <person name="Drula E."/>
            <person name="Chaduli D."/>
            <person name="Cazenave R."/>
            <person name="Ahrendt S."/>
            <person name="Wang J."/>
            <person name="Lipzen A."/>
            <person name="Daum C."/>
            <person name="Barry K."/>
            <person name="Grigoriev I.V."/>
            <person name="Favel A."/>
            <person name="Rosso M.N."/>
            <person name="Martin F."/>
        </authorList>
    </citation>
    <scope>NUCLEOTIDE SEQUENCE [LARGE SCALE GENOMIC DNA]</scope>
    <source>
        <strain evidence="2 3">CIRM-BRFM 2984</strain>
    </source>
</reference>
<evidence type="ECO:0000313" key="2">
    <source>
        <dbReference type="EMBL" id="KAK6966620.1"/>
    </source>
</evidence>